<evidence type="ECO:0000256" key="10">
    <source>
        <dbReference type="RuleBase" id="RU361228"/>
    </source>
</evidence>
<reference evidence="12" key="2">
    <citation type="submission" date="2025-08" db="UniProtKB">
        <authorList>
            <consortium name="RefSeq"/>
        </authorList>
    </citation>
    <scope>IDENTIFICATION</scope>
    <source>
        <tissue evidence="12">Blood</tissue>
    </source>
</reference>
<dbReference type="PRINTS" id="PR00970">
    <property type="entry name" value="RIBTRNSFRASE"/>
</dbReference>
<evidence type="ECO:0000256" key="4">
    <source>
        <dbReference type="ARBA" id="ARBA00022695"/>
    </source>
</evidence>
<evidence type="ECO:0000256" key="1">
    <source>
        <dbReference type="ARBA" id="ARBA00009558"/>
    </source>
</evidence>
<evidence type="ECO:0000256" key="8">
    <source>
        <dbReference type="ARBA" id="ARBA00023157"/>
    </source>
</evidence>
<keyword evidence="5 10" id="KW-0732">Signal</keyword>
<dbReference type="InterPro" id="IPR050999">
    <property type="entry name" value="ADP-ribosyltransferase_ARG"/>
</dbReference>
<organism evidence="11 12">
    <name type="scientific">Apteryx mantelli</name>
    <name type="common">North Island brown kiwi</name>
    <dbReference type="NCBI Taxonomy" id="2696672"/>
    <lineage>
        <taxon>Eukaryota</taxon>
        <taxon>Metazoa</taxon>
        <taxon>Chordata</taxon>
        <taxon>Craniata</taxon>
        <taxon>Vertebrata</taxon>
        <taxon>Euteleostomi</taxon>
        <taxon>Archelosauria</taxon>
        <taxon>Archosauria</taxon>
        <taxon>Dinosauria</taxon>
        <taxon>Saurischia</taxon>
        <taxon>Theropoda</taxon>
        <taxon>Coelurosauria</taxon>
        <taxon>Aves</taxon>
        <taxon>Palaeognathae</taxon>
        <taxon>Apterygiformes</taxon>
        <taxon>Apterygidae</taxon>
        <taxon>Apteryx</taxon>
    </lineage>
</organism>
<evidence type="ECO:0000256" key="2">
    <source>
        <dbReference type="ARBA" id="ARBA00022676"/>
    </source>
</evidence>
<evidence type="ECO:0000313" key="11">
    <source>
        <dbReference type="Proteomes" id="UP001652627"/>
    </source>
</evidence>
<evidence type="ECO:0000256" key="9">
    <source>
        <dbReference type="ARBA" id="ARBA00047597"/>
    </source>
</evidence>
<dbReference type="EC" id="2.4.2.31" evidence="10"/>
<name>A0ABM4DYN5_9AVES</name>
<dbReference type="RefSeq" id="XP_067145614.1">
    <property type="nucleotide sequence ID" value="XM_067289513.1"/>
</dbReference>
<dbReference type="PANTHER" id="PTHR10339:SF19">
    <property type="entry name" value="GPI-LINKED NAD(P)(+)--ARGININE ADP-RIBOSYLTRANSFERASE 1"/>
    <property type="match status" value="1"/>
</dbReference>
<dbReference type="Pfam" id="PF01129">
    <property type="entry name" value="ART"/>
    <property type="match status" value="1"/>
</dbReference>
<gene>
    <name evidence="12" type="primary">LOC136991035</name>
</gene>
<keyword evidence="4" id="KW-0548">Nucleotidyltransferase</keyword>
<evidence type="ECO:0000256" key="3">
    <source>
        <dbReference type="ARBA" id="ARBA00022679"/>
    </source>
</evidence>
<keyword evidence="11" id="KW-1185">Reference proteome</keyword>
<proteinExistence type="inferred from homology"/>
<evidence type="ECO:0000256" key="6">
    <source>
        <dbReference type="ARBA" id="ARBA00022857"/>
    </source>
</evidence>
<comment type="similarity">
    <text evidence="1 10">Belongs to the Arg-specific ADP-ribosyltransferase family.</text>
</comment>
<dbReference type="InterPro" id="IPR000768">
    <property type="entry name" value="ART"/>
</dbReference>
<dbReference type="SUPFAM" id="SSF56399">
    <property type="entry name" value="ADP-ribosylation"/>
    <property type="match status" value="1"/>
</dbReference>
<evidence type="ECO:0000256" key="7">
    <source>
        <dbReference type="ARBA" id="ARBA00023027"/>
    </source>
</evidence>
<keyword evidence="6 10" id="KW-0521">NADP</keyword>
<keyword evidence="3 10" id="KW-0808">Transferase</keyword>
<evidence type="ECO:0000256" key="5">
    <source>
        <dbReference type="ARBA" id="ARBA00022729"/>
    </source>
</evidence>
<dbReference type="PANTHER" id="PTHR10339">
    <property type="entry name" value="ADP-RIBOSYLTRANSFERASE"/>
    <property type="match status" value="1"/>
</dbReference>
<dbReference type="Proteomes" id="UP001652627">
    <property type="component" value="Chromosome 1"/>
</dbReference>
<comment type="catalytic activity">
    <reaction evidence="9 10">
        <text>L-arginyl-[protein] + NAD(+) = N(omega)-(ADP-D-ribosyl)-L-arginyl-[protein] + nicotinamide + H(+)</text>
        <dbReference type="Rhea" id="RHEA:19149"/>
        <dbReference type="Rhea" id="RHEA-COMP:10532"/>
        <dbReference type="Rhea" id="RHEA-COMP:15087"/>
        <dbReference type="ChEBI" id="CHEBI:15378"/>
        <dbReference type="ChEBI" id="CHEBI:17154"/>
        <dbReference type="ChEBI" id="CHEBI:29965"/>
        <dbReference type="ChEBI" id="CHEBI:57540"/>
        <dbReference type="ChEBI" id="CHEBI:142554"/>
        <dbReference type="EC" id="2.4.2.31"/>
    </reaction>
</comment>
<evidence type="ECO:0000313" key="12">
    <source>
        <dbReference type="RefSeq" id="XP_067145614.1"/>
    </source>
</evidence>
<protein>
    <recommendedName>
        <fullName evidence="10">NAD(P)(+)--arginine ADP-ribosyltransferase</fullName>
        <ecNumber evidence="10">2.4.2.31</ecNumber>
    </recommendedName>
    <alternativeName>
        <fullName evidence="10">Mono(ADP-ribosyl)transferase</fullName>
    </alternativeName>
</protein>
<sequence length="310" mass="34521">MERPAPAAVLLLVLLLVVVVVTLVAGVAPRKRDLFPVKEVTLDMAPSSFDDRYRGCAGTMEAELAELNRTEMTGNRVYAEAWASAVSRWGEWRHAGPRPRDLKPQQEMAILAYTMQGPLHSEFNAAVREAGLSRRHYLDHFHFKTLHFLLTTGLQALRDAQPRRCRRVYRGVSGVRFGAERHRSVRFGHFASSSLRNASAWRFGRDTFFSVETCYGAVIRNFSFFPEEDEVLIPPSESFEVTGVARAGGRVIIELRSQGSFSSYNCELVQEKRCKTRPCVFSAGRSSLVAPSSLWGLLLAVNALTATGGP</sequence>
<feature type="chain" id="PRO_5044959680" description="NAD(P)(+)--arginine ADP-ribosyltransferase" evidence="10">
    <location>
        <begin position="27"/>
        <end position="310"/>
    </location>
</feature>
<dbReference type="GeneID" id="136991035"/>
<keyword evidence="8" id="KW-1015">Disulfide bond</keyword>
<feature type="signal peptide" evidence="10">
    <location>
        <begin position="1"/>
        <end position="26"/>
    </location>
</feature>
<accession>A0ABM4DYN5</accession>
<keyword evidence="2 10" id="KW-0328">Glycosyltransferase</keyword>
<dbReference type="PROSITE" id="PS51996">
    <property type="entry name" value="TR_MART"/>
    <property type="match status" value="1"/>
</dbReference>
<reference evidence="11" key="1">
    <citation type="submission" date="2025-05" db="UniProtKB">
        <authorList>
            <consortium name="RefSeq"/>
        </authorList>
    </citation>
    <scope>NUCLEOTIDE SEQUENCE [LARGE SCALE GENOMIC DNA]</scope>
</reference>
<dbReference type="Gene3D" id="3.90.176.10">
    <property type="entry name" value="Toxin ADP-ribosyltransferase, Chain A, domain 1"/>
    <property type="match status" value="1"/>
</dbReference>
<keyword evidence="7 10" id="KW-0520">NAD</keyword>